<protein>
    <submittedName>
        <fullName evidence="1">Uncharacterized protein</fullName>
    </submittedName>
</protein>
<reference evidence="1 2" key="1">
    <citation type="submission" date="2016-11" db="EMBL/GenBank/DDBJ databases">
        <authorList>
            <person name="Jaros S."/>
            <person name="Januszkiewicz K."/>
            <person name="Wedrychowicz H."/>
        </authorList>
    </citation>
    <scope>NUCLEOTIDE SEQUENCE [LARGE SCALE GENOMIC DNA]</scope>
    <source>
        <strain evidence="1 2">DSM 29431</strain>
    </source>
</reference>
<accession>A0A1M5N7Q4</accession>
<organism evidence="1 2">
    <name type="scientific">Marivita hallyeonensis</name>
    <dbReference type="NCBI Taxonomy" id="996342"/>
    <lineage>
        <taxon>Bacteria</taxon>
        <taxon>Pseudomonadati</taxon>
        <taxon>Pseudomonadota</taxon>
        <taxon>Alphaproteobacteria</taxon>
        <taxon>Rhodobacterales</taxon>
        <taxon>Roseobacteraceae</taxon>
        <taxon>Marivita</taxon>
    </lineage>
</organism>
<dbReference type="AlphaFoldDB" id="A0A1M5N7Q4"/>
<proteinExistence type="predicted"/>
<keyword evidence="2" id="KW-1185">Reference proteome</keyword>
<dbReference type="EMBL" id="FQXC01000001">
    <property type="protein sequence ID" value="SHG85574.1"/>
    <property type="molecule type" value="Genomic_DNA"/>
</dbReference>
<gene>
    <name evidence="1" type="ORF">SAMN05443551_0802</name>
</gene>
<sequence>MKAMILGFIAIAVIAVSGDLIMDQMGWSAEEQGSSSSNVRLD</sequence>
<dbReference type="RefSeq" id="WP_281249771.1">
    <property type="nucleotide sequence ID" value="NZ_FQXC01000001.1"/>
</dbReference>
<dbReference type="Proteomes" id="UP000184221">
    <property type="component" value="Unassembled WGS sequence"/>
</dbReference>
<evidence type="ECO:0000313" key="2">
    <source>
        <dbReference type="Proteomes" id="UP000184221"/>
    </source>
</evidence>
<name>A0A1M5N7Q4_9RHOB</name>
<evidence type="ECO:0000313" key="1">
    <source>
        <dbReference type="EMBL" id="SHG85574.1"/>
    </source>
</evidence>